<proteinExistence type="predicted"/>
<keyword evidence="1" id="KW-0175">Coiled coil</keyword>
<sequence>MISRALDLAFSSIIAEQIGVVAHQKKLKNPHFQESYNKYIKVYEVLNSTLNKEQKKLLKELESAQNSMEGFIEEYSYRQGLEDGQTIRKTLIELGILVNGGKDDEH</sequence>
<evidence type="ECO:0000313" key="3">
    <source>
        <dbReference type="Proteomes" id="UP000640930"/>
    </source>
</evidence>
<name>A0ABR8X8C1_9BACL</name>
<dbReference type="RefSeq" id="WP_191706105.1">
    <property type="nucleotide sequence ID" value="NZ_JACSQA010000002.1"/>
</dbReference>
<comment type="caution">
    <text evidence="2">The sequence shown here is derived from an EMBL/GenBank/DDBJ whole genome shotgun (WGS) entry which is preliminary data.</text>
</comment>
<dbReference type="EMBL" id="JACSQA010000002">
    <property type="protein sequence ID" value="MBD8025554.1"/>
    <property type="molecule type" value="Genomic_DNA"/>
</dbReference>
<dbReference type="Proteomes" id="UP000640930">
    <property type="component" value="Unassembled WGS sequence"/>
</dbReference>
<keyword evidence="3" id="KW-1185">Reference proteome</keyword>
<accession>A0ABR8X8C1</accession>
<gene>
    <name evidence="2" type="ORF">H9636_02670</name>
</gene>
<dbReference type="InterPro" id="IPR049215">
    <property type="entry name" value="DUF6809"/>
</dbReference>
<dbReference type="Pfam" id="PF20648">
    <property type="entry name" value="DUF6809"/>
    <property type="match status" value="1"/>
</dbReference>
<reference evidence="2 3" key="1">
    <citation type="submission" date="2020-08" db="EMBL/GenBank/DDBJ databases">
        <title>A Genomic Blueprint of the Chicken Gut Microbiome.</title>
        <authorList>
            <person name="Gilroy R."/>
            <person name="Ravi A."/>
            <person name="Getino M."/>
            <person name="Pursley I."/>
            <person name="Horton D.L."/>
            <person name="Alikhan N.-F."/>
            <person name="Baker D."/>
            <person name="Gharbi K."/>
            <person name="Hall N."/>
            <person name="Watson M."/>
            <person name="Adriaenssens E.M."/>
            <person name="Foster-Nyarko E."/>
            <person name="Jarju S."/>
            <person name="Secka A."/>
            <person name="Antonio M."/>
            <person name="Oren A."/>
            <person name="Chaudhuri R."/>
            <person name="La Ragione R.M."/>
            <person name="Hildebrand F."/>
            <person name="Pallen M.J."/>
        </authorList>
    </citation>
    <scope>NUCLEOTIDE SEQUENCE [LARGE SCALE GENOMIC DNA]</scope>
    <source>
        <strain evidence="2 3">Re31</strain>
    </source>
</reference>
<evidence type="ECO:0000256" key="1">
    <source>
        <dbReference type="SAM" id="Coils"/>
    </source>
</evidence>
<feature type="coiled-coil region" evidence="1">
    <location>
        <begin position="47"/>
        <end position="74"/>
    </location>
</feature>
<protein>
    <submittedName>
        <fullName evidence="2">Uncharacterized protein</fullName>
    </submittedName>
</protein>
<evidence type="ECO:0000313" key="2">
    <source>
        <dbReference type="EMBL" id="MBD8025554.1"/>
    </source>
</evidence>
<organism evidence="2 3">
    <name type="scientific">Ureibacillus galli</name>
    <dbReference type="NCBI Taxonomy" id="2762222"/>
    <lineage>
        <taxon>Bacteria</taxon>
        <taxon>Bacillati</taxon>
        <taxon>Bacillota</taxon>
        <taxon>Bacilli</taxon>
        <taxon>Bacillales</taxon>
        <taxon>Caryophanaceae</taxon>
        <taxon>Ureibacillus</taxon>
    </lineage>
</organism>